<proteinExistence type="predicted"/>
<accession>A0A2I7KAX8</accession>
<gene>
    <name evidence="1" type="ORF">PhaeoP88_02387</name>
</gene>
<dbReference type="Proteomes" id="UP000236447">
    <property type="component" value="Chromosome"/>
</dbReference>
<name>A0A2I7KAX8_9RHOB</name>
<protein>
    <submittedName>
        <fullName evidence="1">Uncharacterized protein</fullName>
    </submittedName>
</protein>
<dbReference type="RefSeq" id="WP_254696639.1">
    <property type="nucleotide sequence ID" value="NZ_CP010725.1"/>
</dbReference>
<dbReference type="EMBL" id="CP010725">
    <property type="protein sequence ID" value="AUQ99742.1"/>
    <property type="molecule type" value="Genomic_DNA"/>
</dbReference>
<reference evidence="1 2" key="2">
    <citation type="journal article" date="2017" name="Genome Biol. Evol.">
        <title>Trajectories and Drivers of Genome Evolution in Surface-Associated Marine Phaeobacter.</title>
        <authorList>
            <person name="Freese H.M."/>
            <person name="Sikorski J."/>
            <person name="Bunk B."/>
            <person name="Scheuner C."/>
            <person name="Meier-Kolthoff J.P."/>
            <person name="Sproer C."/>
            <person name="Gram L."/>
            <person name="Overmann J."/>
        </authorList>
    </citation>
    <scope>NUCLEOTIDE SEQUENCE [LARGE SCALE GENOMIC DNA]</scope>
    <source>
        <strain evidence="1 2">P88</strain>
    </source>
</reference>
<evidence type="ECO:0000313" key="1">
    <source>
        <dbReference type="EMBL" id="AUQ99742.1"/>
    </source>
</evidence>
<dbReference type="AlphaFoldDB" id="A0A2I7KAX8"/>
<sequence length="479" mass="53070">MKLSHKTQWLENLPLSTLQTLMARYALRAFPAIVQRYESTTFHEDHFLKHARSLLSAVCLIAKPSEELRIAAVFAAANARQAGHDVGHSAASLAAVAAARSLVLRRGDEAKHEILSSIETLPFSDFAEQAQWDYGKISSASENPAISHSPLWTIELQHFEAARQIDTPNDRKLQKRLSFWREWYQGFLDGKPLDWELQRRVALIDDTIWDAGPETVAAEIERIEAEFLAEKLPMAETIELHPETGKFRAVPILVENASYMSALLTQIGDALEDCLGEHNGLSDRSGDVKKLNRVLTKYKDDPQNAELTLTTVAGSLRRQLIETRELPPNEDNLALLNAVEEGVRGIRANHPEVAANRDHLAQQAFKALAPEDKQVLEEALPMLTAISEPELAEEFAQDIPELINDALLPLPDGAPPLPGADAATRVFSRSSKMVPLWEKLNAAHDGKVHRIATMGLAAYAVSELLFKMVSLGLRLLGVL</sequence>
<reference evidence="1 2" key="1">
    <citation type="journal article" date="2017" name="Front. Microbiol.">
        <title>Phaeobacter piscinae sp. nov., a species of the Roseobacter group and potential aquaculture probiont.</title>
        <authorList>
            <person name="Sonnenschein E.C."/>
            <person name="Phippen C.B.W."/>
            <person name="Nielsen K.F."/>
            <person name="Mateiu R.V."/>
            <person name="Melchiorsen J."/>
            <person name="Gram L."/>
            <person name="Overmann J."/>
            <person name="Freese H.M."/>
        </authorList>
    </citation>
    <scope>NUCLEOTIDE SEQUENCE [LARGE SCALE GENOMIC DNA]</scope>
    <source>
        <strain evidence="1 2">P88</strain>
    </source>
</reference>
<evidence type="ECO:0000313" key="2">
    <source>
        <dbReference type="Proteomes" id="UP000236447"/>
    </source>
</evidence>
<organism evidence="1 2">
    <name type="scientific">Phaeobacter inhibens</name>
    <dbReference type="NCBI Taxonomy" id="221822"/>
    <lineage>
        <taxon>Bacteria</taxon>
        <taxon>Pseudomonadati</taxon>
        <taxon>Pseudomonadota</taxon>
        <taxon>Alphaproteobacteria</taxon>
        <taxon>Rhodobacterales</taxon>
        <taxon>Roseobacteraceae</taxon>
        <taxon>Phaeobacter</taxon>
    </lineage>
</organism>